<dbReference type="AlphaFoldDB" id="A0A8H3UUY5"/>
<evidence type="ECO:0000313" key="3">
    <source>
        <dbReference type="Proteomes" id="UP000490939"/>
    </source>
</evidence>
<dbReference type="EMBL" id="WNWR01000533">
    <property type="protein sequence ID" value="KAE9975229.1"/>
    <property type="molecule type" value="Genomic_DNA"/>
</dbReference>
<keyword evidence="3" id="KW-1185">Reference proteome</keyword>
<protein>
    <submittedName>
        <fullName evidence="2">Uncharacterized protein</fullName>
    </submittedName>
</protein>
<comment type="caution">
    <text evidence="2">The sequence shown here is derived from an EMBL/GenBank/DDBJ whole genome shotgun (WGS) entry which is preliminary data.</text>
</comment>
<feature type="compositionally biased region" description="Low complexity" evidence="1">
    <location>
        <begin position="757"/>
        <end position="771"/>
    </location>
</feature>
<evidence type="ECO:0000256" key="1">
    <source>
        <dbReference type="SAM" id="MobiDB-lite"/>
    </source>
</evidence>
<reference evidence="2 3" key="1">
    <citation type="submission" date="2019-07" db="EMBL/GenBank/DDBJ databases">
        <title>Venturia inaequalis Genome Resource.</title>
        <authorList>
            <person name="Lichtner F.J."/>
        </authorList>
    </citation>
    <scope>NUCLEOTIDE SEQUENCE [LARGE SCALE GENOMIC DNA]</scope>
    <source>
        <strain evidence="2 3">DMI_063113</strain>
    </source>
</reference>
<feature type="region of interest" description="Disordered" evidence="1">
    <location>
        <begin position="131"/>
        <end position="178"/>
    </location>
</feature>
<feature type="compositionally biased region" description="Low complexity" evidence="1">
    <location>
        <begin position="338"/>
        <end position="349"/>
    </location>
</feature>
<gene>
    <name evidence="2" type="ORF">EG327_008513</name>
</gene>
<dbReference type="Proteomes" id="UP000490939">
    <property type="component" value="Unassembled WGS sequence"/>
</dbReference>
<feature type="region of interest" description="Disordered" evidence="1">
    <location>
        <begin position="264"/>
        <end position="296"/>
    </location>
</feature>
<feature type="compositionally biased region" description="Basic and acidic residues" evidence="1">
    <location>
        <begin position="155"/>
        <end position="164"/>
    </location>
</feature>
<proteinExistence type="predicted"/>
<evidence type="ECO:0000313" key="2">
    <source>
        <dbReference type="EMBL" id="KAE9975229.1"/>
    </source>
</evidence>
<feature type="region of interest" description="Disordered" evidence="1">
    <location>
        <begin position="757"/>
        <end position="802"/>
    </location>
</feature>
<name>A0A8H3UUY5_VENIN</name>
<organism evidence="2 3">
    <name type="scientific">Venturia inaequalis</name>
    <name type="common">Apple scab fungus</name>
    <dbReference type="NCBI Taxonomy" id="5025"/>
    <lineage>
        <taxon>Eukaryota</taxon>
        <taxon>Fungi</taxon>
        <taxon>Dikarya</taxon>
        <taxon>Ascomycota</taxon>
        <taxon>Pezizomycotina</taxon>
        <taxon>Dothideomycetes</taxon>
        <taxon>Pleosporomycetidae</taxon>
        <taxon>Venturiales</taxon>
        <taxon>Venturiaceae</taxon>
        <taxon>Venturia</taxon>
    </lineage>
</organism>
<sequence length="802" mass="86399">MARLNNSARTAAAAAAKDNTIVNTIATESIADVKAARMEAVINYLKAYDRSMESAKLGLILLKAIPGVISSVNEYLILSRLLIEARVSRTRPEFIPDTVRRRRVELKETTLNKLRAAYQSARDRFLANMADNNPKSAHSAHPPPPPAIAPIAKVDPPRPQESAKKIVKATTPPESVTPQSSMAITLKFGTPKVATPKVETQEAQSVLEQTAPAGLTLNSTPLKPRVPSVDTSVVKTPKVAIPVDESPSPATKIFAAESVKFKTRRTRNKKAKVPASPSSVEETKDQAAPTPPFPSSHFDFRATPSRQALVKVNATVPTLGSTHVRNVSDSSSTTSFILAGRSRGDSSSSLDEDKPSTGKTTPHRLSEASDKPCDLFSEYAPEPIFETDSMSSDEPSFVTDEATTAFVPEVVTADTPVEEEAASLSAEESLLSAVANDTSSAFFKRITSRPSSKKYEDLLPTPLSTFGKTTVMVNRMMNATDVAYTDEYDEAHNIELVNSLDVYHHSALPKMVLSTEQVLEQAAFDLAISKHRNDLMQHAAHEIAPKVPQTKADAQMSALFAIGIQSLEKNGTLFFNQQNKPSIPVANETVDIEQDPAIVSMVASFPSVTGLAATLAHLGPNRPLASWRKSMPPMMMACAPVDGLEAAITRLRAREAAKFAVPQPIAPAPVIIERSIETISSMKDSQMDKYIDHGFSGMDLAEIEESITDAPISKETAIELPMVEEPTIEAPTIKEHALKAVLAPTAAVPTPILATTKAPTKTPKASKPSKTVAKLTGPRTHDAVSKKDKRAMKKAGLLQKLT</sequence>
<feature type="region of interest" description="Disordered" evidence="1">
    <location>
        <begin position="337"/>
        <end position="372"/>
    </location>
</feature>
<accession>A0A8H3UUY5</accession>